<comment type="similarity">
    <text evidence="1">Belongs to the GAMAD family.</text>
</comment>
<dbReference type="AlphaFoldDB" id="W7UAA5"/>
<organism evidence="3 4">
    <name type="scientific">Nannochloropsis gaditana</name>
    <dbReference type="NCBI Taxonomy" id="72520"/>
    <lineage>
        <taxon>Eukaryota</taxon>
        <taxon>Sar</taxon>
        <taxon>Stramenopiles</taxon>
        <taxon>Ochrophyta</taxon>
        <taxon>Eustigmatophyceae</taxon>
        <taxon>Eustigmatales</taxon>
        <taxon>Monodopsidaceae</taxon>
        <taxon>Nannochloropsis</taxon>
    </lineage>
</organism>
<sequence>MVSLFRFIFEYYKHNYVKFPFWKSQVEDILERIKTKPSVEGYLIANQTGQVLRRSPKMNEDEAHGMATTMRPLVLKAENVVRDLDPQNELQFLRIKTKNREIISTISTLKTVFFILGLRSYYAHTNLIYCRRRLSGDRPTAVEPVYRLTA</sequence>
<proteinExistence type="inferred from homology"/>
<dbReference type="PANTHER" id="PTHR10779">
    <property type="entry name" value="DYNEIN LIGHT CHAIN ROADBLOCK"/>
    <property type="match status" value="1"/>
</dbReference>
<dbReference type="InterPro" id="IPR004942">
    <property type="entry name" value="Roadblock/LAMTOR2_dom"/>
</dbReference>
<dbReference type="SUPFAM" id="SSF103196">
    <property type="entry name" value="Roadblock/LC7 domain"/>
    <property type="match status" value="1"/>
</dbReference>
<evidence type="ECO:0000259" key="2">
    <source>
        <dbReference type="SMART" id="SM00960"/>
    </source>
</evidence>
<dbReference type="Gene3D" id="3.30.450.30">
    <property type="entry name" value="Dynein light chain 2a, cytoplasmic"/>
    <property type="match status" value="1"/>
</dbReference>
<comment type="caution">
    <text evidence="3">The sequence shown here is derived from an EMBL/GenBank/DDBJ whole genome shotgun (WGS) entry which is preliminary data.</text>
</comment>
<evidence type="ECO:0000313" key="4">
    <source>
        <dbReference type="Proteomes" id="UP000019335"/>
    </source>
</evidence>
<evidence type="ECO:0000256" key="1">
    <source>
        <dbReference type="ARBA" id="ARBA00007191"/>
    </source>
</evidence>
<protein>
    <submittedName>
        <fullName evidence="3">Dynein light chain roadblock-type 1</fullName>
    </submittedName>
</protein>
<name>W7UAA5_9STRA</name>
<gene>
    <name evidence="3" type="ORF">Naga_100035g35</name>
</gene>
<evidence type="ECO:0000313" key="3">
    <source>
        <dbReference type="EMBL" id="EWM29899.1"/>
    </source>
</evidence>
<accession>W7UAA5</accession>
<feature type="domain" description="Roadblock/LAMTOR2" evidence="2">
    <location>
        <begin position="26"/>
        <end position="117"/>
    </location>
</feature>
<dbReference type="EMBL" id="AZIL01000114">
    <property type="protein sequence ID" value="EWM29899.1"/>
    <property type="molecule type" value="Genomic_DNA"/>
</dbReference>
<dbReference type="SMART" id="SM00960">
    <property type="entry name" value="Robl_LC7"/>
    <property type="match status" value="1"/>
</dbReference>
<dbReference type="Pfam" id="PF03259">
    <property type="entry name" value="Robl_LC7"/>
    <property type="match status" value="1"/>
</dbReference>
<dbReference type="EMBL" id="AZIL01000114">
    <property type="protein sequence ID" value="EWM29900.1"/>
    <property type="molecule type" value="Genomic_DNA"/>
</dbReference>
<dbReference type="Proteomes" id="UP000019335">
    <property type="component" value="Chromosome 2"/>
</dbReference>
<keyword evidence="4" id="KW-1185">Reference proteome</keyword>
<reference evidence="3 4" key="1">
    <citation type="journal article" date="2014" name="Mol. Plant">
        <title>Chromosome Scale Genome Assembly and Transcriptome Profiling of Nannochloropsis gaditana in Nitrogen Depletion.</title>
        <authorList>
            <person name="Corteggiani Carpinelli E."/>
            <person name="Telatin A."/>
            <person name="Vitulo N."/>
            <person name="Forcato C."/>
            <person name="D'Angelo M."/>
            <person name="Schiavon R."/>
            <person name="Vezzi A."/>
            <person name="Giacometti G.M."/>
            <person name="Morosinotto T."/>
            <person name="Valle G."/>
        </authorList>
    </citation>
    <scope>NUCLEOTIDE SEQUENCE [LARGE SCALE GENOMIC DNA]</scope>
    <source>
        <strain evidence="3 4">B-31</strain>
    </source>
</reference>
<dbReference type="EMBL" id="AZIL01000114">
    <property type="protein sequence ID" value="EWM29901.1"/>
    <property type="molecule type" value="Genomic_DNA"/>
</dbReference>